<evidence type="ECO:0000313" key="2">
    <source>
        <dbReference type="Proteomes" id="UP000218327"/>
    </source>
</evidence>
<reference evidence="2" key="1">
    <citation type="submission" date="2017-08" db="EMBL/GenBank/DDBJ databases">
        <title>A dynamic microbial community with high functional redundancy inhabits the cold, oxic subseafloor aquifer.</title>
        <authorList>
            <person name="Tully B.J."/>
            <person name="Wheat C.G."/>
            <person name="Glazer B.T."/>
            <person name="Huber J.A."/>
        </authorList>
    </citation>
    <scope>NUCLEOTIDE SEQUENCE [LARGE SCALE GENOMIC DNA]</scope>
</reference>
<gene>
    <name evidence="1" type="ORF">COA96_14170</name>
</gene>
<dbReference type="Proteomes" id="UP000218327">
    <property type="component" value="Unassembled WGS sequence"/>
</dbReference>
<organism evidence="1 2">
    <name type="scientific">SAR86 cluster bacterium</name>
    <dbReference type="NCBI Taxonomy" id="2030880"/>
    <lineage>
        <taxon>Bacteria</taxon>
        <taxon>Pseudomonadati</taxon>
        <taxon>Pseudomonadota</taxon>
        <taxon>Gammaproteobacteria</taxon>
        <taxon>SAR86 cluster</taxon>
    </lineage>
</organism>
<proteinExistence type="predicted"/>
<protein>
    <submittedName>
        <fullName evidence="1">Uncharacterized protein</fullName>
    </submittedName>
</protein>
<dbReference type="AlphaFoldDB" id="A0A2A5ATU3"/>
<accession>A0A2A5ATU3</accession>
<comment type="caution">
    <text evidence="1">The sequence shown here is derived from an EMBL/GenBank/DDBJ whole genome shotgun (WGS) entry which is preliminary data.</text>
</comment>
<evidence type="ECO:0000313" key="1">
    <source>
        <dbReference type="EMBL" id="PCJ22531.1"/>
    </source>
</evidence>
<sequence length="245" mass="25814">MGQGEIVGILDSESKSVTNAPNVGAQSSGAPVVSINSTPYKSNADTIINIVQTDHGLIEEGFSIIKSISQDVGLLGSEVIDSNTKAVEAAIFSNESSVRKTLDFLEGALSGAANLVRDSIRESTYIAERSLDTVDDAIQSNRDIARDALYTAGSVVNLTEKINKQNTEFLDGALYEFRQSSQDVLSTLEAVDENRVAESTNQIAAITKLAAVVNTGGESLTTSINKVLGVTTIVVMGLVAWKAAS</sequence>
<dbReference type="EMBL" id="NVVJ01000058">
    <property type="protein sequence ID" value="PCJ22531.1"/>
    <property type="molecule type" value="Genomic_DNA"/>
</dbReference>
<name>A0A2A5ATU3_9GAMM</name>